<dbReference type="SUPFAM" id="SSF48452">
    <property type="entry name" value="TPR-like"/>
    <property type="match status" value="1"/>
</dbReference>
<accession>A0A1H7Q876</accession>
<dbReference type="RefSeq" id="WP_093324605.1">
    <property type="nucleotide sequence ID" value="NZ_FOAF01000002.1"/>
</dbReference>
<gene>
    <name evidence="1" type="ORF">SAMN05661044_02494</name>
</gene>
<dbReference type="PROSITE" id="PS51257">
    <property type="entry name" value="PROKAR_LIPOPROTEIN"/>
    <property type="match status" value="1"/>
</dbReference>
<dbReference type="Pfam" id="PF12771">
    <property type="entry name" value="SusD-like_2"/>
    <property type="match status" value="1"/>
</dbReference>
<sequence length="515" mass="57649">MKRFFKHAFIFSSLLILSACDKGFEEMNVNPNASTTVVPEYMFTKALLDAVSVNYAGSAYLTIGGAMQQTATYKEVPAAGDKYFNETQSYGSWDAYATAVIEIKKVIEGVSSNPNDINKLSIARIWQVLIFHRLTDLYGDIPYTAAGLASDSQSYTPSYDVQADIYNDLLKELEESALALDASFPSFGNGDLIYGGNITRWKKFAYSLMLRLGMRLTKVAPDLAEEWVRKAIAGGVITNDNELARIQYVDGSQVAQRNFIATALLNTDYLNPQAVDNIEGGKLAKTFIDHLQNTHDPRLNAIAVVWVRNATGTYVADTTSSIQKGMPNAAFNSFPADFATYSEPHPNTILRFDAPHLVLTNAEMNLLLTEAAIRGWYDGDPAQTYEIAVRAGMSQWALFGQDGEISRDRVDYYLKQHPYNAAGSMEEQLELIYTQLWVSLFLQDEYEIFANWRRTGYPRLTPTNYPGNLTGGTIPRRFVVPLTEESYNRENYMEAMQRQGGTNALTSRVWWDVAN</sequence>
<dbReference type="InterPro" id="IPR041662">
    <property type="entry name" value="SusD-like_2"/>
</dbReference>
<dbReference type="STRING" id="407022.SAMN05661044_02494"/>
<dbReference type="Proteomes" id="UP000199421">
    <property type="component" value="Unassembled WGS sequence"/>
</dbReference>
<evidence type="ECO:0000313" key="1">
    <source>
        <dbReference type="EMBL" id="SEL43999.1"/>
    </source>
</evidence>
<keyword evidence="2" id="KW-1185">Reference proteome</keyword>
<evidence type="ECO:0000313" key="2">
    <source>
        <dbReference type="Proteomes" id="UP000199421"/>
    </source>
</evidence>
<dbReference type="EMBL" id="FOAF01000002">
    <property type="protein sequence ID" value="SEL43999.1"/>
    <property type="molecule type" value="Genomic_DNA"/>
</dbReference>
<dbReference type="Gene3D" id="1.25.40.390">
    <property type="match status" value="1"/>
</dbReference>
<dbReference type="InterPro" id="IPR011990">
    <property type="entry name" value="TPR-like_helical_dom_sf"/>
</dbReference>
<dbReference type="AlphaFoldDB" id="A0A1H7Q876"/>
<name>A0A1H7Q876_OLID1</name>
<proteinExistence type="predicted"/>
<organism evidence="1 2">
    <name type="scientific">Olivibacter domesticus</name>
    <name type="common">Pseudosphingobacterium domesticum</name>
    <dbReference type="NCBI Taxonomy" id="407022"/>
    <lineage>
        <taxon>Bacteria</taxon>
        <taxon>Pseudomonadati</taxon>
        <taxon>Bacteroidota</taxon>
        <taxon>Sphingobacteriia</taxon>
        <taxon>Sphingobacteriales</taxon>
        <taxon>Sphingobacteriaceae</taxon>
        <taxon>Olivibacter</taxon>
    </lineage>
</organism>
<dbReference type="OrthoDB" id="9766256at2"/>
<reference evidence="2" key="1">
    <citation type="submission" date="2016-10" db="EMBL/GenBank/DDBJ databases">
        <authorList>
            <person name="Varghese N."/>
            <person name="Submissions S."/>
        </authorList>
    </citation>
    <scope>NUCLEOTIDE SEQUENCE [LARGE SCALE GENOMIC DNA]</scope>
    <source>
        <strain evidence="2">DSM 18733</strain>
    </source>
</reference>
<protein>
    <submittedName>
        <fullName evidence="1">Starch-binding associating with outer membrane</fullName>
    </submittedName>
</protein>